<dbReference type="Gene3D" id="1.10.287.510">
    <property type="entry name" value="Helix hairpin bin"/>
    <property type="match status" value="1"/>
</dbReference>
<dbReference type="PANTHER" id="PTHR32114:SF2">
    <property type="entry name" value="ABC TRANSPORTER ABCH.3"/>
    <property type="match status" value="1"/>
</dbReference>
<sequence length="314" mass="35464">WALWGKARDGKRSDDELIHHGETEMRVSLIFKLTGNKYQIVRQRKVGKRGQLVLALHVYDNATESWRDLSEAGSRQTQLKIDELLCIDYDTFMNSAFIAQGRADQFTIKSPSNRKAVLASILGLDQWDIFQDRARNHSADLNEDLRILDRNIESIDRDLSSRSDAESELSEAKARLAEIEKKTRVAEKDMADVEQARQGLAHTRRGIDDLTARIKQDESELSSVESELGSYSSEADKTLLESELANVKSRLSSLKTLEIESKDVLRQRTKASETSARLKGENEILKSEGNKLNDRIEMLDTATEPICPTCGQVL</sequence>
<reference evidence="2" key="1">
    <citation type="submission" date="2018-05" db="EMBL/GenBank/DDBJ databases">
        <authorList>
            <person name="Lanie J.A."/>
            <person name="Ng W.-L."/>
            <person name="Kazmierczak K.M."/>
            <person name="Andrzejewski T.M."/>
            <person name="Davidsen T.M."/>
            <person name="Wayne K.J."/>
            <person name="Tettelin H."/>
            <person name="Glass J.I."/>
            <person name="Rusch D."/>
            <person name="Podicherti R."/>
            <person name="Tsui H.-C.T."/>
            <person name="Winkler M.E."/>
        </authorList>
    </citation>
    <scope>NUCLEOTIDE SEQUENCE</scope>
</reference>
<proteinExistence type="predicted"/>
<dbReference type="SUPFAM" id="SSF52540">
    <property type="entry name" value="P-loop containing nucleoside triphosphate hydrolases"/>
    <property type="match status" value="1"/>
</dbReference>
<evidence type="ECO:0000313" key="2">
    <source>
        <dbReference type="EMBL" id="SVD05964.1"/>
    </source>
</evidence>
<name>A0A382S7R7_9ZZZZ</name>
<accession>A0A382S7R7</accession>
<gene>
    <name evidence="2" type="ORF">METZ01_LOCUS358818</name>
</gene>
<dbReference type="AlphaFoldDB" id="A0A382S7R7"/>
<protein>
    <recommendedName>
        <fullName evidence="3">Rad50/SbcC-type AAA domain-containing protein</fullName>
    </recommendedName>
</protein>
<evidence type="ECO:0008006" key="3">
    <source>
        <dbReference type="Google" id="ProtNLM"/>
    </source>
</evidence>
<dbReference type="Gene3D" id="3.40.50.300">
    <property type="entry name" value="P-loop containing nucleotide triphosphate hydrolases"/>
    <property type="match status" value="1"/>
</dbReference>
<dbReference type="PANTHER" id="PTHR32114">
    <property type="entry name" value="ABC TRANSPORTER ABCH.3"/>
    <property type="match status" value="1"/>
</dbReference>
<organism evidence="2">
    <name type="scientific">marine metagenome</name>
    <dbReference type="NCBI Taxonomy" id="408172"/>
    <lineage>
        <taxon>unclassified sequences</taxon>
        <taxon>metagenomes</taxon>
        <taxon>ecological metagenomes</taxon>
    </lineage>
</organism>
<feature type="non-terminal residue" evidence="2">
    <location>
        <position position="314"/>
    </location>
</feature>
<feature type="coiled-coil region" evidence="1">
    <location>
        <begin position="138"/>
        <end position="227"/>
    </location>
</feature>
<dbReference type="EMBL" id="UINC01127078">
    <property type="protein sequence ID" value="SVD05964.1"/>
    <property type="molecule type" value="Genomic_DNA"/>
</dbReference>
<dbReference type="InterPro" id="IPR027417">
    <property type="entry name" value="P-loop_NTPase"/>
</dbReference>
<keyword evidence="1" id="KW-0175">Coiled coil</keyword>
<evidence type="ECO:0000256" key="1">
    <source>
        <dbReference type="SAM" id="Coils"/>
    </source>
</evidence>
<feature type="non-terminal residue" evidence="2">
    <location>
        <position position="1"/>
    </location>
</feature>